<dbReference type="InterPro" id="IPR013087">
    <property type="entry name" value="Znf_C2H2_type"/>
</dbReference>
<evidence type="ECO:0000259" key="6">
    <source>
        <dbReference type="PROSITE" id="PS50157"/>
    </source>
</evidence>
<evidence type="ECO:0000256" key="4">
    <source>
        <dbReference type="ARBA" id="ARBA00022833"/>
    </source>
</evidence>
<dbReference type="GO" id="GO:0000978">
    <property type="term" value="F:RNA polymerase II cis-regulatory region sequence-specific DNA binding"/>
    <property type="evidence" value="ECO:0007669"/>
    <property type="project" value="TreeGrafter"/>
</dbReference>
<dbReference type="InterPro" id="IPR011009">
    <property type="entry name" value="Kinase-like_dom_sf"/>
</dbReference>
<dbReference type="Gene3D" id="3.30.200.20">
    <property type="entry name" value="Phosphorylase Kinase, domain 1"/>
    <property type="match status" value="1"/>
</dbReference>
<evidence type="ECO:0000256" key="5">
    <source>
        <dbReference type="PROSITE-ProRule" id="PRU00042"/>
    </source>
</evidence>
<dbReference type="PANTHER" id="PTHR19818">
    <property type="entry name" value="ZINC FINGER PROTEIN ZIC AND GLI"/>
    <property type="match status" value="1"/>
</dbReference>
<feature type="domain" description="C2H2-type" evidence="6">
    <location>
        <begin position="175"/>
        <end position="204"/>
    </location>
</feature>
<dbReference type="GO" id="GO:0005634">
    <property type="term" value="C:nucleus"/>
    <property type="evidence" value="ECO:0007669"/>
    <property type="project" value="UniProtKB-ARBA"/>
</dbReference>
<dbReference type="GO" id="GO:0000981">
    <property type="term" value="F:DNA-binding transcription factor activity, RNA polymerase II-specific"/>
    <property type="evidence" value="ECO:0007669"/>
    <property type="project" value="TreeGrafter"/>
</dbReference>
<dbReference type="PANTHER" id="PTHR19818:SF139">
    <property type="entry name" value="PAIR-RULE PROTEIN ODD-PAIRED"/>
    <property type="match status" value="1"/>
</dbReference>
<dbReference type="SUPFAM" id="SSF56112">
    <property type="entry name" value="Protein kinase-like (PK-like)"/>
    <property type="match status" value="1"/>
</dbReference>
<dbReference type="SUPFAM" id="SSF57667">
    <property type="entry name" value="beta-beta-alpha zinc fingers"/>
    <property type="match status" value="1"/>
</dbReference>
<dbReference type="InterPro" id="IPR036236">
    <property type="entry name" value="Znf_C2H2_sf"/>
</dbReference>
<evidence type="ECO:0000313" key="8">
    <source>
        <dbReference type="Proteomes" id="UP000759131"/>
    </source>
</evidence>
<dbReference type="InterPro" id="IPR050329">
    <property type="entry name" value="GLI_C2H2-zinc-finger"/>
</dbReference>
<evidence type="ECO:0000256" key="2">
    <source>
        <dbReference type="ARBA" id="ARBA00022737"/>
    </source>
</evidence>
<keyword evidence="8" id="KW-1185">Reference proteome</keyword>
<organism evidence="7">
    <name type="scientific">Medioppia subpectinata</name>
    <dbReference type="NCBI Taxonomy" id="1979941"/>
    <lineage>
        <taxon>Eukaryota</taxon>
        <taxon>Metazoa</taxon>
        <taxon>Ecdysozoa</taxon>
        <taxon>Arthropoda</taxon>
        <taxon>Chelicerata</taxon>
        <taxon>Arachnida</taxon>
        <taxon>Acari</taxon>
        <taxon>Acariformes</taxon>
        <taxon>Sarcoptiformes</taxon>
        <taxon>Oribatida</taxon>
        <taxon>Brachypylina</taxon>
        <taxon>Oppioidea</taxon>
        <taxon>Oppiidae</taxon>
        <taxon>Medioppia</taxon>
    </lineage>
</organism>
<dbReference type="SMART" id="SM00355">
    <property type="entry name" value="ZnF_C2H2"/>
    <property type="match status" value="2"/>
</dbReference>
<proteinExistence type="predicted"/>
<dbReference type="EMBL" id="CAJPIZ010004594">
    <property type="protein sequence ID" value="CAG2107709.1"/>
    <property type="molecule type" value="Genomic_DNA"/>
</dbReference>
<dbReference type="EMBL" id="OC859169">
    <property type="protein sequence ID" value="CAD7627279.1"/>
    <property type="molecule type" value="Genomic_DNA"/>
</dbReference>
<gene>
    <name evidence="7" type="ORF">OSB1V03_LOCUS7709</name>
</gene>
<dbReference type="GO" id="GO:0045944">
    <property type="term" value="P:positive regulation of transcription by RNA polymerase II"/>
    <property type="evidence" value="ECO:0007669"/>
    <property type="project" value="UniProtKB-ARBA"/>
</dbReference>
<dbReference type="PROSITE" id="PS50157">
    <property type="entry name" value="ZINC_FINGER_C2H2_2"/>
    <property type="match status" value="1"/>
</dbReference>
<dbReference type="Gene3D" id="3.30.160.60">
    <property type="entry name" value="Classic Zinc Finger"/>
    <property type="match status" value="1"/>
</dbReference>
<accession>A0A7R9KSM6</accession>
<name>A0A7R9KSM6_9ACAR</name>
<evidence type="ECO:0000313" key="7">
    <source>
        <dbReference type="EMBL" id="CAD7627279.1"/>
    </source>
</evidence>
<dbReference type="OrthoDB" id="6489565at2759"/>
<keyword evidence="3 5" id="KW-0863">Zinc-finger</keyword>
<keyword evidence="2" id="KW-0677">Repeat</keyword>
<dbReference type="AlphaFoldDB" id="A0A7R9KSM6"/>
<dbReference type="GO" id="GO:0008270">
    <property type="term" value="F:zinc ion binding"/>
    <property type="evidence" value="ECO:0007669"/>
    <property type="project" value="UniProtKB-KW"/>
</dbReference>
<keyword evidence="4" id="KW-0862">Zinc</keyword>
<dbReference type="Proteomes" id="UP000759131">
    <property type="component" value="Unassembled WGS sequence"/>
</dbReference>
<keyword evidence="1" id="KW-0479">Metal-binding</keyword>
<evidence type="ECO:0000256" key="3">
    <source>
        <dbReference type="ARBA" id="ARBA00022771"/>
    </source>
</evidence>
<sequence length="238" mass="25680">MENEKEGFPITALREIKILQLLKHDNVVPLYEICRTQSRSDQTSAATAVDCGVDTFLVTYELVLSNMAVAASAAVDQLWTTTTGGAITVVVTDGQHLTNPDAYLCGGADGMDIEVNGLTDDTCVVHNVLIAANDGGVGVGTGGAADTPTVPKAAKRKIQTKKLKVNTVTDGEKKFQCSWTGCLYGTNNRGNFQKHYRIHTGEKPYKCTHDGCQYSCSDPARFRENKLIHSTEKGYVCG</sequence>
<reference evidence="7" key="1">
    <citation type="submission" date="2020-11" db="EMBL/GenBank/DDBJ databases">
        <authorList>
            <person name="Tran Van P."/>
        </authorList>
    </citation>
    <scope>NUCLEOTIDE SEQUENCE</scope>
</reference>
<protein>
    <recommendedName>
        <fullName evidence="6">C2H2-type domain-containing protein</fullName>
    </recommendedName>
</protein>
<evidence type="ECO:0000256" key="1">
    <source>
        <dbReference type="ARBA" id="ARBA00022723"/>
    </source>
</evidence>